<dbReference type="HOGENOM" id="CLU_069765_3_1_0"/>
<proteinExistence type="inferred from homology"/>
<keyword evidence="5 11" id="KW-0808">Transferase</keyword>
<dbReference type="KEGG" id="tid:Thein_1695"/>
<name>F8AB95_THEID</name>
<dbReference type="NCBIfam" id="TIGR00482">
    <property type="entry name" value="nicotinate (nicotinamide) nucleotide adenylyltransferase"/>
    <property type="match status" value="1"/>
</dbReference>
<dbReference type="FunCoup" id="F8AB95">
    <property type="interactions" value="279"/>
</dbReference>
<dbReference type="GO" id="GO:0005524">
    <property type="term" value="F:ATP binding"/>
    <property type="evidence" value="ECO:0007669"/>
    <property type="project" value="UniProtKB-KW"/>
</dbReference>
<dbReference type="GO" id="GO:0004515">
    <property type="term" value="F:nicotinate-nucleotide adenylyltransferase activity"/>
    <property type="evidence" value="ECO:0007669"/>
    <property type="project" value="UniProtKB-UniRule"/>
</dbReference>
<protein>
    <recommendedName>
        <fullName evidence="11">Probable nicotinate-nucleotide adenylyltransferase</fullName>
        <ecNumber evidence="11">2.7.7.18</ecNumber>
    </recommendedName>
    <alternativeName>
        <fullName evidence="11">Deamido-NAD(+) diphosphorylase</fullName>
    </alternativeName>
    <alternativeName>
        <fullName evidence="11">Deamido-NAD(+) pyrophosphorylase</fullName>
    </alternativeName>
    <alternativeName>
        <fullName evidence="11">Nicotinate mononucleotide adenylyltransferase</fullName>
        <shortName evidence="11">NaMN adenylyltransferase</shortName>
    </alternativeName>
</protein>
<dbReference type="InterPro" id="IPR004821">
    <property type="entry name" value="Cyt_trans-like"/>
</dbReference>
<dbReference type="Gene3D" id="3.40.50.620">
    <property type="entry name" value="HUPs"/>
    <property type="match status" value="1"/>
</dbReference>
<evidence type="ECO:0000256" key="9">
    <source>
        <dbReference type="ARBA" id="ARBA00023027"/>
    </source>
</evidence>
<dbReference type="InParanoid" id="F8AB95"/>
<keyword evidence="6 11" id="KW-0548">Nucleotidyltransferase</keyword>
<dbReference type="RefSeq" id="WP_013908294.1">
    <property type="nucleotide sequence ID" value="NC_015681.1"/>
</dbReference>
<dbReference type="EMBL" id="CP002683">
    <property type="protein sequence ID" value="AEH45553.1"/>
    <property type="molecule type" value="Genomic_DNA"/>
</dbReference>
<keyword evidence="14" id="KW-1185">Reference proteome</keyword>
<dbReference type="eggNOG" id="COG1057">
    <property type="taxonomic scope" value="Bacteria"/>
</dbReference>
<dbReference type="InterPro" id="IPR014729">
    <property type="entry name" value="Rossmann-like_a/b/a_fold"/>
</dbReference>
<keyword evidence="7 11" id="KW-0547">Nucleotide-binding</keyword>
<evidence type="ECO:0000313" key="14">
    <source>
        <dbReference type="Proteomes" id="UP000006793"/>
    </source>
</evidence>
<dbReference type="OrthoDB" id="5295945at2"/>
<evidence type="ECO:0000256" key="4">
    <source>
        <dbReference type="ARBA" id="ARBA00022642"/>
    </source>
</evidence>
<evidence type="ECO:0000256" key="5">
    <source>
        <dbReference type="ARBA" id="ARBA00022679"/>
    </source>
</evidence>
<evidence type="ECO:0000259" key="12">
    <source>
        <dbReference type="Pfam" id="PF01467"/>
    </source>
</evidence>
<feature type="domain" description="Cytidyltransferase-like" evidence="12">
    <location>
        <begin position="6"/>
        <end position="183"/>
    </location>
</feature>
<evidence type="ECO:0000313" key="13">
    <source>
        <dbReference type="EMBL" id="AEH45553.1"/>
    </source>
</evidence>
<keyword evidence="8 11" id="KW-0067">ATP-binding</keyword>
<comment type="similarity">
    <text evidence="3 11">Belongs to the NadD family.</text>
</comment>
<dbReference type="NCBIfam" id="NF000840">
    <property type="entry name" value="PRK00071.1-3"/>
    <property type="match status" value="1"/>
</dbReference>
<comment type="function">
    <text evidence="1 11">Catalyzes the reversible adenylation of nicotinate mononucleotide (NaMN) to nicotinic acid adenine dinucleotide (NaAD).</text>
</comment>
<dbReference type="PANTHER" id="PTHR39321:SF3">
    <property type="entry name" value="PHOSPHOPANTETHEINE ADENYLYLTRANSFERASE"/>
    <property type="match status" value="1"/>
</dbReference>
<dbReference type="InterPro" id="IPR005248">
    <property type="entry name" value="NadD/NMNAT"/>
</dbReference>
<keyword evidence="9 11" id="KW-0520">NAD</keyword>
<dbReference type="GO" id="GO:0009435">
    <property type="term" value="P:NAD+ biosynthetic process"/>
    <property type="evidence" value="ECO:0007669"/>
    <property type="project" value="UniProtKB-UniRule"/>
</dbReference>
<reference evidence="13 14" key="2">
    <citation type="journal article" date="2012" name="Stand. Genomic Sci.">
        <title>Complete genome sequence of the thermophilic sulfate-reducing ocean bacterium Thermodesulfatator indicus type strain (CIR29812(T)).</title>
        <authorList>
            <person name="Anderson I."/>
            <person name="Saunders E."/>
            <person name="Lapidus A."/>
            <person name="Nolan M."/>
            <person name="Lucas S."/>
            <person name="Tice H."/>
            <person name="Del Rio T.G."/>
            <person name="Cheng J.F."/>
            <person name="Han C."/>
            <person name="Tapia R."/>
            <person name="Goodwin L.A."/>
            <person name="Pitluck S."/>
            <person name="Liolios K."/>
            <person name="Mavromatis K."/>
            <person name="Pagani I."/>
            <person name="Ivanova N."/>
            <person name="Mikhailova N."/>
            <person name="Pati A."/>
            <person name="Chen A."/>
            <person name="Palaniappan K."/>
            <person name="Land M."/>
            <person name="Hauser L."/>
            <person name="Jeffries C.D."/>
            <person name="Chang Y.J."/>
            <person name="Brambilla E.M."/>
            <person name="Rohde M."/>
            <person name="Spring S."/>
            <person name="Goker M."/>
            <person name="Detter J.C."/>
            <person name="Woyke T."/>
            <person name="Bristow J."/>
            <person name="Eisen J.A."/>
            <person name="Markowitz V."/>
            <person name="Hugenholtz P."/>
            <person name="Kyrpides N.C."/>
            <person name="Klenk H.P."/>
        </authorList>
    </citation>
    <scope>NUCLEOTIDE SEQUENCE [LARGE SCALE GENOMIC DNA]</scope>
    <source>
        <strain evidence="14">DSM 15286 / JCM 11887 / CIR29812</strain>
    </source>
</reference>
<comment type="catalytic activity">
    <reaction evidence="10 11">
        <text>nicotinate beta-D-ribonucleotide + ATP + H(+) = deamido-NAD(+) + diphosphate</text>
        <dbReference type="Rhea" id="RHEA:22860"/>
        <dbReference type="ChEBI" id="CHEBI:15378"/>
        <dbReference type="ChEBI" id="CHEBI:30616"/>
        <dbReference type="ChEBI" id="CHEBI:33019"/>
        <dbReference type="ChEBI" id="CHEBI:57502"/>
        <dbReference type="ChEBI" id="CHEBI:58437"/>
        <dbReference type="EC" id="2.7.7.18"/>
    </reaction>
</comment>
<dbReference type="NCBIfam" id="TIGR00125">
    <property type="entry name" value="cyt_tran_rel"/>
    <property type="match status" value="1"/>
</dbReference>
<dbReference type="UniPathway" id="UPA00253">
    <property type="reaction ID" value="UER00332"/>
</dbReference>
<gene>
    <name evidence="11" type="primary">nadD</name>
    <name evidence="13" type="ordered locus">Thein_1695</name>
</gene>
<dbReference type="Proteomes" id="UP000006793">
    <property type="component" value="Chromosome"/>
</dbReference>
<keyword evidence="4 11" id="KW-0662">Pyridine nucleotide biosynthesis</keyword>
<evidence type="ECO:0000256" key="7">
    <source>
        <dbReference type="ARBA" id="ARBA00022741"/>
    </source>
</evidence>
<comment type="pathway">
    <text evidence="2 11">Cofactor biosynthesis; NAD(+) biosynthesis; deamido-NAD(+) from nicotinate D-ribonucleotide: step 1/1.</text>
</comment>
<dbReference type="PANTHER" id="PTHR39321">
    <property type="entry name" value="NICOTINATE-NUCLEOTIDE ADENYLYLTRANSFERASE-RELATED"/>
    <property type="match status" value="1"/>
</dbReference>
<dbReference type="STRING" id="667014.Thein_1695"/>
<organism evidence="13 14">
    <name type="scientific">Thermodesulfatator indicus (strain DSM 15286 / JCM 11887 / CIR29812)</name>
    <dbReference type="NCBI Taxonomy" id="667014"/>
    <lineage>
        <taxon>Bacteria</taxon>
        <taxon>Pseudomonadati</taxon>
        <taxon>Thermodesulfobacteriota</taxon>
        <taxon>Thermodesulfobacteria</taxon>
        <taxon>Thermodesulfobacteriales</taxon>
        <taxon>Thermodesulfatatoraceae</taxon>
        <taxon>Thermodesulfatator</taxon>
    </lineage>
</organism>
<evidence type="ECO:0000256" key="6">
    <source>
        <dbReference type="ARBA" id="ARBA00022695"/>
    </source>
</evidence>
<dbReference type="SUPFAM" id="SSF52374">
    <property type="entry name" value="Nucleotidylyl transferase"/>
    <property type="match status" value="1"/>
</dbReference>
<reference evidence="14" key="1">
    <citation type="submission" date="2011-04" db="EMBL/GenBank/DDBJ databases">
        <title>The complete genome of Thermodesulfatator indicus DSM 15286.</title>
        <authorList>
            <person name="Lucas S."/>
            <person name="Copeland A."/>
            <person name="Lapidus A."/>
            <person name="Bruce D."/>
            <person name="Goodwin L."/>
            <person name="Pitluck S."/>
            <person name="Peters L."/>
            <person name="Kyrpides N."/>
            <person name="Mavromatis K."/>
            <person name="Pagani I."/>
            <person name="Ivanova N."/>
            <person name="Saunders L."/>
            <person name="Detter J.C."/>
            <person name="Tapia R."/>
            <person name="Han C."/>
            <person name="Land M."/>
            <person name="Hauser L."/>
            <person name="Markowitz V."/>
            <person name="Cheng J.-F."/>
            <person name="Hugenholtz P."/>
            <person name="Woyke T."/>
            <person name="Wu D."/>
            <person name="Spring S."/>
            <person name="Schroeder M."/>
            <person name="Brambilla E."/>
            <person name="Klenk H.-P."/>
            <person name="Eisen J.A."/>
        </authorList>
    </citation>
    <scope>NUCLEOTIDE SEQUENCE [LARGE SCALE GENOMIC DNA]</scope>
    <source>
        <strain evidence="14">DSM 15286 / JCM 11887 / CIR29812</strain>
    </source>
</reference>
<evidence type="ECO:0000256" key="1">
    <source>
        <dbReference type="ARBA" id="ARBA00002324"/>
    </source>
</evidence>
<dbReference type="CDD" id="cd02165">
    <property type="entry name" value="NMNAT"/>
    <property type="match status" value="1"/>
</dbReference>
<dbReference type="EC" id="2.7.7.18" evidence="11"/>
<dbReference type="HAMAP" id="MF_00244">
    <property type="entry name" value="NaMN_adenylyltr"/>
    <property type="match status" value="1"/>
</dbReference>
<evidence type="ECO:0000256" key="10">
    <source>
        <dbReference type="ARBA" id="ARBA00048721"/>
    </source>
</evidence>
<dbReference type="Pfam" id="PF01467">
    <property type="entry name" value="CTP_transf_like"/>
    <property type="match status" value="1"/>
</dbReference>
<dbReference type="AlphaFoldDB" id="F8AB95"/>
<sequence length="211" mass="24429">MERVGLLGGTFDPIHLGHLRAGLEVYEKLALSKLVFIPAGTPPHKKRRPLSPFSLRYEMTKLAIKDTPYFEVSDIEGRRQGPSYSVLTLEELKTVSKYEFFFILGLDAYLEFDIWYQYQRIPELAHVVVINRGPGGQKEFFEKTRKIFPQAQEKEGIFHLPKGKSLRFLPVTRLDISSTMIREAVKTRKSIQFLVPESVREFIALHKLYLD</sequence>
<evidence type="ECO:0000256" key="2">
    <source>
        <dbReference type="ARBA" id="ARBA00005019"/>
    </source>
</evidence>
<evidence type="ECO:0000256" key="8">
    <source>
        <dbReference type="ARBA" id="ARBA00022840"/>
    </source>
</evidence>
<accession>F8AB95</accession>
<evidence type="ECO:0000256" key="3">
    <source>
        <dbReference type="ARBA" id="ARBA00009014"/>
    </source>
</evidence>
<dbReference type="PaxDb" id="667014-Thein_1695"/>
<evidence type="ECO:0000256" key="11">
    <source>
        <dbReference type="HAMAP-Rule" id="MF_00244"/>
    </source>
</evidence>